<dbReference type="InterPro" id="IPR011009">
    <property type="entry name" value="Kinase-like_dom_sf"/>
</dbReference>
<dbReference type="GO" id="GO:0006952">
    <property type="term" value="P:defense response"/>
    <property type="evidence" value="ECO:0007669"/>
    <property type="project" value="UniProtKB-ARBA"/>
</dbReference>
<keyword evidence="3" id="KW-1003">Cell membrane</keyword>
<keyword evidence="14" id="KW-1185">Reference proteome</keyword>
<dbReference type="GO" id="GO:0005524">
    <property type="term" value="F:ATP binding"/>
    <property type="evidence" value="ECO:0007669"/>
    <property type="project" value="UniProtKB-KW"/>
</dbReference>
<dbReference type="InterPro" id="IPR003591">
    <property type="entry name" value="Leu-rich_rpt_typical-subtyp"/>
</dbReference>
<dbReference type="Pfam" id="PF13855">
    <property type="entry name" value="LRR_8"/>
    <property type="match status" value="2"/>
</dbReference>
<evidence type="ECO:0000256" key="7">
    <source>
        <dbReference type="ARBA" id="ARBA00022741"/>
    </source>
</evidence>
<dbReference type="InterPro" id="IPR001611">
    <property type="entry name" value="Leu-rich_rpt"/>
</dbReference>
<evidence type="ECO:0000256" key="9">
    <source>
        <dbReference type="ARBA" id="ARBA00023136"/>
    </source>
</evidence>
<keyword evidence="7" id="KW-0547">Nucleotide-binding</keyword>
<feature type="transmembrane region" description="Helical" evidence="11">
    <location>
        <begin position="453"/>
        <end position="473"/>
    </location>
</feature>
<dbReference type="PRINTS" id="PR00019">
    <property type="entry name" value="LEURICHRPT"/>
</dbReference>
<gene>
    <name evidence="13" type="ORF">CTI12_AA204760</name>
</gene>
<dbReference type="STRING" id="35608.A0A2U1P1R9"/>
<evidence type="ECO:0000313" key="13">
    <source>
        <dbReference type="EMBL" id="PWA79682.1"/>
    </source>
</evidence>
<dbReference type="PROSITE" id="PS51450">
    <property type="entry name" value="LRR"/>
    <property type="match status" value="2"/>
</dbReference>
<dbReference type="Gene3D" id="1.10.510.10">
    <property type="entry name" value="Transferase(Phosphotransferase) domain 1"/>
    <property type="match status" value="1"/>
</dbReference>
<keyword evidence="10" id="KW-0675">Receptor</keyword>
<dbReference type="Proteomes" id="UP000245207">
    <property type="component" value="Unassembled WGS sequence"/>
</dbReference>
<feature type="signal peptide" evidence="12">
    <location>
        <begin position="1"/>
        <end position="32"/>
    </location>
</feature>
<protein>
    <submittedName>
        <fullName evidence="13">Serine/threonine-protein kinase pim-1/2/3</fullName>
    </submittedName>
</protein>
<keyword evidence="11" id="KW-0812">Transmembrane</keyword>
<sequence length="633" mass="70239">MYPTSSTNLTVHMHNFTYVLMMLIFVLAKTSANDFNKSREAEALLATNWWGDRNASSDHCTWPHIICNEEGSVFGIYFYGDDNEDLGDLRSLDFASFPNLEYLIIHTCKLEGSIPEQIGLLSNLTYLDLSSNHLTGKLPVSLANLNRLNYLHLSNNNLTGNLIVSIANLTSLENLDLSNNYITSVSFANLTCLKYIDLSNNTLTGILPAQIAGLRNLYDLDLSGNNFIGQIPSSFGSMVNLTNLDLSANQLNGSIPPALITNLHKLETLDLSNNNLHGPVPSRANLHVSFTSLRDLNLSHNNFNVFIPSQLVRLKNLVTVDFSQNQLIGSIPLFLYSMANLTNLTYLSFRGNLLTGNMPFGNPCSLVYLDVSSNLMTGAISSVCDCRNLEYLDIGGNHFVGKALNQGDFPHLLFSYQSQNHLNGEMGCPSNNLTSGQSETNEHKRRKQHIPRLTIFVPIIVGICFLVVAYFIYSRKKATTKKIQPEITKHGDVCTIMNYDGTIAYDNFITATEDFDLKYCIGTGGYGSVYEAKMPNELAYSMAVNEKCDVYSFGVVALETIGGKHPGELLSYFNSSTSHGMMLENILDQRLSYPTDRLIEKEIICVCHVALACILTDPKARPTMRNVSNELSR</sequence>
<keyword evidence="13" id="KW-0418">Kinase</keyword>
<dbReference type="GO" id="GO:0016301">
    <property type="term" value="F:kinase activity"/>
    <property type="evidence" value="ECO:0007669"/>
    <property type="project" value="UniProtKB-KW"/>
</dbReference>
<dbReference type="AlphaFoldDB" id="A0A2U1P1R9"/>
<dbReference type="OrthoDB" id="676979at2759"/>
<name>A0A2U1P1R9_ARTAN</name>
<dbReference type="PANTHER" id="PTHR48053">
    <property type="entry name" value="LEUCINE RICH REPEAT FAMILY PROTEIN, EXPRESSED"/>
    <property type="match status" value="1"/>
</dbReference>
<dbReference type="InterPro" id="IPR051716">
    <property type="entry name" value="Plant_RL_S/T_kinase"/>
</dbReference>
<comment type="caution">
    <text evidence="13">The sequence shown here is derived from an EMBL/GenBank/DDBJ whole genome shotgun (WGS) entry which is preliminary data.</text>
</comment>
<evidence type="ECO:0000256" key="10">
    <source>
        <dbReference type="ARBA" id="ARBA00023170"/>
    </source>
</evidence>
<evidence type="ECO:0000256" key="5">
    <source>
        <dbReference type="ARBA" id="ARBA00022729"/>
    </source>
</evidence>
<dbReference type="Pfam" id="PF00560">
    <property type="entry name" value="LRR_1"/>
    <property type="match status" value="3"/>
</dbReference>
<feature type="chain" id="PRO_5015451577" evidence="12">
    <location>
        <begin position="33"/>
        <end position="633"/>
    </location>
</feature>
<dbReference type="SUPFAM" id="SSF56112">
    <property type="entry name" value="Protein kinase-like (PK-like)"/>
    <property type="match status" value="1"/>
</dbReference>
<comment type="subcellular location">
    <subcellularLocation>
        <location evidence="1">Cell membrane</location>
    </subcellularLocation>
    <subcellularLocation>
        <location evidence="2">Membrane</location>
        <topology evidence="2">Single-pass type I membrane protein</topology>
    </subcellularLocation>
</comment>
<evidence type="ECO:0000256" key="4">
    <source>
        <dbReference type="ARBA" id="ARBA00022614"/>
    </source>
</evidence>
<dbReference type="GO" id="GO:0051707">
    <property type="term" value="P:response to other organism"/>
    <property type="evidence" value="ECO:0007669"/>
    <property type="project" value="UniProtKB-ARBA"/>
</dbReference>
<keyword evidence="4" id="KW-0433">Leucine-rich repeat</keyword>
<keyword evidence="11" id="KW-1133">Transmembrane helix</keyword>
<dbReference type="SUPFAM" id="SSF52058">
    <property type="entry name" value="L domain-like"/>
    <property type="match status" value="1"/>
</dbReference>
<organism evidence="13 14">
    <name type="scientific">Artemisia annua</name>
    <name type="common">Sweet wormwood</name>
    <dbReference type="NCBI Taxonomy" id="35608"/>
    <lineage>
        <taxon>Eukaryota</taxon>
        <taxon>Viridiplantae</taxon>
        <taxon>Streptophyta</taxon>
        <taxon>Embryophyta</taxon>
        <taxon>Tracheophyta</taxon>
        <taxon>Spermatophyta</taxon>
        <taxon>Magnoliopsida</taxon>
        <taxon>eudicotyledons</taxon>
        <taxon>Gunneridae</taxon>
        <taxon>Pentapetalae</taxon>
        <taxon>asterids</taxon>
        <taxon>campanulids</taxon>
        <taxon>Asterales</taxon>
        <taxon>Asteraceae</taxon>
        <taxon>Asteroideae</taxon>
        <taxon>Anthemideae</taxon>
        <taxon>Artemisiinae</taxon>
        <taxon>Artemisia</taxon>
    </lineage>
</organism>
<evidence type="ECO:0000256" key="1">
    <source>
        <dbReference type="ARBA" id="ARBA00004236"/>
    </source>
</evidence>
<keyword evidence="8" id="KW-0067">ATP-binding</keyword>
<dbReference type="FunFam" id="3.80.10.10:FF:000400">
    <property type="entry name" value="Nuclear pore complex protein NUP107"/>
    <property type="match status" value="1"/>
</dbReference>
<dbReference type="SMART" id="SM00365">
    <property type="entry name" value="LRR_SD22"/>
    <property type="match status" value="7"/>
</dbReference>
<dbReference type="EMBL" id="PKPP01001824">
    <property type="protein sequence ID" value="PWA79682.1"/>
    <property type="molecule type" value="Genomic_DNA"/>
</dbReference>
<dbReference type="Gene3D" id="3.80.10.10">
    <property type="entry name" value="Ribonuclease Inhibitor"/>
    <property type="match status" value="3"/>
</dbReference>
<evidence type="ECO:0000256" key="11">
    <source>
        <dbReference type="SAM" id="Phobius"/>
    </source>
</evidence>
<dbReference type="FunFam" id="3.80.10.10:FF:000299">
    <property type="entry name" value="Piriformospora indica-insensitive protein 2"/>
    <property type="match status" value="1"/>
</dbReference>
<evidence type="ECO:0000313" key="14">
    <source>
        <dbReference type="Proteomes" id="UP000245207"/>
    </source>
</evidence>
<evidence type="ECO:0000256" key="3">
    <source>
        <dbReference type="ARBA" id="ARBA00022475"/>
    </source>
</evidence>
<proteinExistence type="predicted"/>
<evidence type="ECO:0000256" key="2">
    <source>
        <dbReference type="ARBA" id="ARBA00004479"/>
    </source>
</evidence>
<evidence type="ECO:0000256" key="12">
    <source>
        <dbReference type="SAM" id="SignalP"/>
    </source>
</evidence>
<evidence type="ECO:0000256" key="8">
    <source>
        <dbReference type="ARBA" id="ARBA00022840"/>
    </source>
</evidence>
<keyword evidence="5 12" id="KW-0732">Signal</keyword>
<keyword evidence="13" id="KW-0808">Transferase</keyword>
<dbReference type="GO" id="GO:0005886">
    <property type="term" value="C:plasma membrane"/>
    <property type="evidence" value="ECO:0007669"/>
    <property type="project" value="UniProtKB-SubCell"/>
</dbReference>
<evidence type="ECO:0000256" key="6">
    <source>
        <dbReference type="ARBA" id="ARBA00022737"/>
    </source>
</evidence>
<reference evidence="13 14" key="1">
    <citation type="journal article" date="2018" name="Mol. Plant">
        <title>The genome of Artemisia annua provides insight into the evolution of Asteraceae family and artemisinin biosynthesis.</title>
        <authorList>
            <person name="Shen Q."/>
            <person name="Zhang L."/>
            <person name="Liao Z."/>
            <person name="Wang S."/>
            <person name="Yan T."/>
            <person name="Shi P."/>
            <person name="Liu M."/>
            <person name="Fu X."/>
            <person name="Pan Q."/>
            <person name="Wang Y."/>
            <person name="Lv Z."/>
            <person name="Lu X."/>
            <person name="Zhang F."/>
            <person name="Jiang W."/>
            <person name="Ma Y."/>
            <person name="Chen M."/>
            <person name="Hao X."/>
            <person name="Li L."/>
            <person name="Tang Y."/>
            <person name="Lv G."/>
            <person name="Zhou Y."/>
            <person name="Sun X."/>
            <person name="Brodelius P.E."/>
            <person name="Rose J.K.C."/>
            <person name="Tang K."/>
        </authorList>
    </citation>
    <scope>NUCLEOTIDE SEQUENCE [LARGE SCALE GENOMIC DNA]</scope>
    <source>
        <strain evidence="14">cv. Huhao1</strain>
        <tissue evidence="13">Leaf</tissue>
    </source>
</reference>
<dbReference type="InterPro" id="IPR032675">
    <property type="entry name" value="LRR_dom_sf"/>
</dbReference>
<keyword evidence="9 11" id="KW-0472">Membrane</keyword>
<dbReference type="SMART" id="SM00369">
    <property type="entry name" value="LRR_TYP"/>
    <property type="match status" value="7"/>
</dbReference>
<dbReference type="PANTHER" id="PTHR48053:SF71">
    <property type="entry name" value="LEUCINE RICH REPEAT FAMILY PROTEIN, EXPRESSED"/>
    <property type="match status" value="1"/>
</dbReference>
<accession>A0A2U1P1R9</accession>
<keyword evidence="6" id="KW-0677">Repeat</keyword>